<feature type="domain" description="YqaJ viral recombinase" evidence="1">
    <location>
        <begin position="12"/>
        <end position="151"/>
    </location>
</feature>
<dbReference type="CDD" id="cd22343">
    <property type="entry name" value="PDDEXK_lambda_exonuclease-like"/>
    <property type="match status" value="1"/>
</dbReference>
<dbReference type="Pfam" id="PF09588">
    <property type="entry name" value="YqaJ"/>
    <property type="match status" value="1"/>
</dbReference>
<organism evidence="2">
    <name type="scientific">viral metagenome</name>
    <dbReference type="NCBI Taxonomy" id="1070528"/>
    <lineage>
        <taxon>unclassified sequences</taxon>
        <taxon>metagenomes</taxon>
        <taxon>organismal metagenomes</taxon>
    </lineage>
</organism>
<dbReference type="Gene3D" id="3.90.320.10">
    <property type="match status" value="1"/>
</dbReference>
<protein>
    <submittedName>
        <fullName evidence="2">Putative exonuclease</fullName>
    </submittedName>
</protein>
<dbReference type="InterPro" id="IPR019080">
    <property type="entry name" value="YqaJ_viral_recombinase"/>
</dbReference>
<accession>A0A6M3JJX8</accession>
<dbReference type="InterPro" id="IPR051703">
    <property type="entry name" value="NF-kappa-B_Signaling_Reg"/>
</dbReference>
<dbReference type="SUPFAM" id="SSF52980">
    <property type="entry name" value="Restriction endonuclease-like"/>
    <property type="match status" value="1"/>
</dbReference>
<dbReference type="PANTHER" id="PTHR46609">
    <property type="entry name" value="EXONUCLEASE, PHAGE-TYPE/RECB, C-TERMINAL DOMAIN-CONTAINING PROTEIN"/>
    <property type="match status" value="1"/>
</dbReference>
<sequence>MIIIDCVQLSDEWFSEKAGVPSAGSFDKIVTTKGEPSKSAKGYMYQLAAEAITGKCEQGYQSGPMSVGIEREEESRALYELIYGVEVQQVGFIYPDEQKKWGCSPDGIINGEYGLEMKNVLPKTQIKYLLDEKLPTEYIQQVQGSLLVTGFDRWDFFSYSPGLDPFILQVERDEKFIEKLRAELDKFCLELSEIIKKLKY</sequence>
<keyword evidence="2" id="KW-0378">Hydrolase</keyword>
<dbReference type="InterPro" id="IPR011604">
    <property type="entry name" value="PDDEXK-like_dom_sf"/>
</dbReference>
<keyword evidence="2" id="KW-0269">Exonuclease</keyword>
<dbReference type="EMBL" id="MT141704">
    <property type="protein sequence ID" value="QJA69415.1"/>
    <property type="molecule type" value="Genomic_DNA"/>
</dbReference>
<dbReference type="AlphaFoldDB" id="A0A6M3JJX8"/>
<reference evidence="2" key="1">
    <citation type="submission" date="2020-03" db="EMBL/GenBank/DDBJ databases">
        <title>The deep terrestrial virosphere.</title>
        <authorList>
            <person name="Holmfeldt K."/>
            <person name="Nilsson E."/>
            <person name="Simone D."/>
            <person name="Lopez-Fernandez M."/>
            <person name="Wu X."/>
            <person name="de Brujin I."/>
            <person name="Lundin D."/>
            <person name="Andersson A."/>
            <person name="Bertilsson S."/>
            <person name="Dopson M."/>
        </authorList>
    </citation>
    <scope>NUCLEOTIDE SEQUENCE</scope>
    <source>
        <strain evidence="2">MM415A04617</strain>
    </source>
</reference>
<name>A0A6M3JJX8_9ZZZZ</name>
<evidence type="ECO:0000313" key="2">
    <source>
        <dbReference type="EMBL" id="QJA69415.1"/>
    </source>
</evidence>
<keyword evidence="2" id="KW-0540">Nuclease</keyword>
<evidence type="ECO:0000259" key="1">
    <source>
        <dbReference type="Pfam" id="PF09588"/>
    </source>
</evidence>
<dbReference type="InterPro" id="IPR011335">
    <property type="entry name" value="Restrct_endonuc-II-like"/>
</dbReference>
<dbReference type="PANTHER" id="PTHR46609:SF6">
    <property type="entry name" value="EXONUCLEASE, PHAGE-TYPE_RECB, C-TERMINAL DOMAIN-CONTAINING PROTEIN-RELATED"/>
    <property type="match status" value="1"/>
</dbReference>
<gene>
    <name evidence="2" type="ORF">MM415A04617_0003</name>
</gene>
<proteinExistence type="predicted"/>
<dbReference type="GO" id="GO:0004527">
    <property type="term" value="F:exonuclease activity"/>
    <property type="evidence" value="ECO:0007669"/>
    <property type="project" value="UniProtKB-KW"/>
</dbReference>